<dbReference type="EMBL" id="DVIT01000031">
    <property type="protein sequence ID" value="HIS47704.1"/>
    <property type="molecule type" value="Genomic_DNA"/>
</dbReference>
<evidence type="ECO:0000313" key="3">
    <source>
        <dbReference type="Proteomes" id="UP000823927"/>
    </source>
</evidence>
<protein>
    <submittedName>
        <fullName evidence="2">DUF3810 domain-containing protein</fullName>
    </submittedName>
</protein>
<dbReference type="InterPro" id="IPR024294">
    <property type="entry name" value="DUF3810"/>
</dbReference>
<dbReference type="Proteomes" id="UP000823927">
    <property type="component" value="Unassembled WGS sequence"/>
</dbReference>
<gene>
    <name evidence="2" type="ORF">IAB46_09165</name>
</gene>
<comment type="caution">
    <text evidence="2">The sequence shown here is derived from an EMBL/GenBank/DDBJ whole genome shotgun (WGS) entry which is preliminary data.</text>
</comment>
<name>A0A9D1F590_9FIRM</name>
<evidence type="ECO:0000256" key="1">
    <source>
        <dbReference type="SAM" id="Phobius"/>
    </source>
</evidence>
<accession>A0A9D1F590</accession>
<evidence type="ECO:0000313" key="2">
    <source>
        <dbReference type="EMBL" id="HIS47704.1"/>
    </source>
</evidence>
<reference evidence="2" key="1">
    <citation type="submission" date="2020-10" db="EMBL/GenBank/DDBJ databases">
        <authorList>
            <person name="Gilroy R."/>
        </authorList>
    </citation>
    <scope>NUCLEOTIDE SEQUENCE</scope>
    <source>
        <strain evidence="2">CHK178-757</strain>
    </source>
</reference>
<organism evidence="2 3">
    <name type="scientific">Candidatus Scybalocola faecigallinarum</name>
    <dbReference type="NCBI Taxonomy" id="2840941"/>
    <lineage>
        <taxon>Bacteria</taxon>
        <taxon>Bacillati</taxon>
        <taxon>Bacillota</taxon>
        <taxon>Clostridia</taxon>
        <taxon>Lachnospirales</taxon>
        <taxon>Lachnospiraceae</taxon>
        <taxon>Lachnospiraceae incertae sedis</taxon>
        <taxon>Candidatus Scybalocola (ex Gilroy et al. 2021)</taxon>
    </lineage>
</organism>
<reference evidence="2" key="2">
    <citation type="journal article" date="2021" name="PeerJ">
        <title>Extensive microbial diversity within the chicken gut microbiome revealed by metagenomics and culture.</title>
        <authorList>
            <person name="Gilroy R."/>
            <person name="Ravi A."/>
            <person name="Getino M."/>
            <person name="Pursley I."/>
            <person name="Horton D.L."/>
            <person name="Alikhan N.F."/>
            <person name="Baker D."/>
            <person name="Gharbi K."/>
            <person name="Hall N."/>
            <person name="Watson M."/>
            <person name="Adriaenssens E.M."/>
            <person name="Foster-Nyarko E."/>
            <person name="Jarju S."/>
            <person name="Secka A."/>
            <person name="Antonio M."/>
            <person name="Oren A."/>
            <person name="Chaudhuri R.R."/>
            <person name="La Ragione R."/>
            <person name="Hildebrand F."/>
            <person name="Pallen M.J."/>
        </authorList>
    </citation>
    <scope>NUCLEOTIDE SEQUENCE</scope>
    <source>
        <strain evidence="2">CHK178-757</strain>
    </source>
</reference>
<dbReference type="AlphaFoldDB" id="A0A9D1F590"/>
<proteinExistence type="predicted"/>
<sequence length="361" mass="39981">MSGSVKLRWIIGAGLLAGALLLLATAAHVPGFAQWYAITIYPVYMGSLGRLTGLVPFSVVEILLYVFILSITGSVVYTAVRMVRQRTIKPAGRWLSGMLLIAGGLLFWYALGCGINYHRTSFAAEAGYGMAGYTVEELLETCRWLTQKVNDLSDDMVRDENGLMVLEDGTGKAAAETMSALGKQFDSLSGFYPSPKPVAVSEILSYQSLSGIYSPFTAEANYNADMVAYNIPFTMCHELSHLKGYMEEQEANFIAFLACIGSERMDFQYSGYLLAWIYCTNTLFETDPLLWLDVRTELSDHVLDDISANSNFWDAYDGSISEISDWLNDTYLKANGQPDGVASYDKMVDLVISYYFSSDEK</sequence>
<dbReference type="Pfam" id="PF12725">
    <property type="entry name" value="DUF3810"/>
    <property type="match status" value="1"/>
</dbReference>
<keyword evidence="1" id="KW-1133">Transmembrane helix</keyword>
<feature type="transmembrane region" description="Helical" evidence="1">
    <location>
        <begin position="57"/>
        <end position="80"/>
    </location>
</feature>
<keyword evidence="1" id="KW-0812">Transmembrane</keyword>
<keyword evidence="1" id="KW-0472">Membrane</keyword>
<feature type="transmembrane region" description="Helical" evidence="1">
    <location>
        <begin position="92"/>
        <end position="111"/>
    </location>
</feature>